<sequence>MAKNPSPSPSISPEFGYTSSWVLLLTSPALFFDQPCHLKRPDC</sequence>
<comment type="caution">
    <text evidence="2">The sequence shown here is derived from an EMBL/GenBank/DDBJ whole genome shotgun (WGS) entry which is preliminary data.</text>
</comment>
<keyword evidence="1" id="KW-0472">Membrane</keyword>
<keyword evidence="1" id="KW-1133">Transmembrane helix</keyword>
<dbReference type="AlphaFoldDB" id="A0A2H5QB14"/>
<protein>
    <submittedName>
        <fullName evidence="2">Uncharacterized protein</fullName>
    </submittedName>
</protein>
<dbReference type="Proteomes" id="UP000236630">
    <property type="component" value="Unassembled WGS sequence"/>
</dbReference>
<evidence type="ECO:0000256" key="1">
    <source>
        <dbReference type="SAM" id="Phobius"/>
    </source>
</evidence>
<organism evidence="2 3">
    <name type="scientific">Citrus unshiu</name>
    <name type="common">Satsuma mandarin</name>
    <name type="synonym">Citrus nobilis var. unshiu</name>
    <dbReference type="NCBI Taxonomy" id="55188"/>
    <lineage>
        <taxon>Eukaryota</taxon>
        <taxon>Viridiplantae</taxon>
        <taxon>Streptophyta</taxon>
        <taxon>Embryophyta</taxon>
        <taxon>Tracheophyta</taxon>
        <taxon>Spermatophyta</taxon>
        <taxon>Magnoliopsida</taxon>
        <taxon>eudicotyledons</taxon>
        <taxon>Gunneridae</taxon>
        <taxon>Pentapetalae</taxon>
        <taxon>rosids</taxon>
        <taxon>malvids</taxon>
        <taxon>Sapindales</taxon>
        <taxon>Rutaceae</taxon>
        <taxon>Aurantioideae</taxon>
        <taxon>Citrus</taxon>
    </lineage>
</organism>
<keyword evidence="1" id="KW-0812">Transmembrane</keyword>
<gene>
    <name evidence="2" type="ORF">CUMW_212600</name>
</gene>
<feature type="transmembrane region" description="Helical" evidence="1">
    <location>
        <begin position="15"/>
        <end position="32"/>
    </location>
</feature>
<evidence type="ECO:0000313" key="3">
    <source>
        <dbReference type="Proteomes" id="UP000236630"/>
    </source>
</evidence>
<dbReference type="EMBL" id="BDQV01000282">
    <property type="protein sequence ID" value="GAY61773.1"/>
    <property type="molecule type" value="Genomic_DNA"/>
</dbReference>
<accession>A0A2H5QB14</accession>
<proteinExistence type="predicted"/>
<name>A0A2H5QB14_CITUN</name>
<evidence type="ECO:0000313" key="2">
    <source>
        <dbReference type="EMBL" id="GAY61773.1"/>
    </source>
</evidence>
<keyword evidence="3" id="KW-1185">Reference proteome</keyword>
<reference evidence="2 3" key="1">
    <citation type="journal article" date="2017" name="Front. Genet.">
        <title>Draft sequencing of the heterozygous diploid genome of Satsuma (Citrus unshiu Marc.) using a hybrid assembly approach.</title>
        <authorList>
            <person name="Shimizu T."/>
            <person name="Tanizawa Y."/>
            <person name="Mochizuki T."/>
            <person name="Nagasaki H."/>
            <person name="Yoshioka T."/>
            <person name="Toyoda A."/>
            <person name="Fujiyama A."/>
            <person name="Kaminuma E."/>
            <person name="Nakamura Y."/>
        </authorList>
    </citation>
    <scope>NUCLEOTIDE SEQUENCE [LARGE SCALE GENOMIC DNA]</scope>
    <source>
        <strain evidence="3">cv. Miyagawa wase</strain>
    </source>
</reference>